<feature type="transmembrane region" description="Helical" evidence="1">
    <location>
        <begin position="101"/>
        <end position="121"/>
    </location>
</feature>
<evidence type="ECO:0000313" key="2">
    <source>
        <dbReference type="EMBL" id="QIC71783.1"/>
    </source>
</evidence>
<dbReference type="EMBL" id="CP044456">
    <property type="protein sequence ID" value="QIC71783.1"/>
    <property type="molecule type" value="Genomic_DNA"/>
</dbReference>
<organism evidence="2 3">
    <name type="scientific">Acinetobacter indicus</name>
    <dbReference type="NCBI Taxonomy" id="756892"/>
    <lineage>
        <taxon>Bacteria</taxon>
        <taxon>Pseudomonadati</taxon>
        <taxon>Pseudomonadota</taxon>
        <taxon>Gammaproteobacteria</taxon>
        <taxon>Moraxellales</taxon>
        <taxon>Moraxellaceae</taxon>
        <taxon>Acinetobacter</taxon>
    </lineage>
</organism>
<reference evidence="2 3" key="1">
    <citation type="submission" date="2019-09" db="EMBL/GenBank/DDBJ databases">
        <title>Non-baumannii Acinetobacter spp. carrying blaNDM-1 isolated in China.</title>
        <authorList>
            <person name="Cui C."/>
            <person name="Chen C."/>
            <person name="Sun J."/>
            <person name="Liu Y."/>
        </authorList>
    </citation>
    <scope>NUCLEOTIDE SEQUENCE [LARGE SCALE GENOMIC DNA]</scope>
    <source>
        <strain evidence="2 3">B18</strain>
        <plasmid evidence="3">pb18-1</plasmid>
    </source>
</reference>
<evidence type="ECO:0000313" key="3">
    <source>
        <dbReference type="Proteomes" id="UP000503440"/>
    </source>
</evidence>
<accession>A0A6C0Y6Q9</accession>
<dbReference type="AlphaFoldDB" id="A0A6C0Y6Q9"/>
<keyword evidence="1" id="KW-1133">Transmembrane helix</keyword>
<feature type="transmembrane region" description="Helical" evidence="1">
    <location>
        <begin position="133"/>
        <end position="154"/>
    </location>
</feature>
<sequence>MQSNQNESVHDAKAVKPQKDKIIGLSTRLADGTVASGWKIIATEFGYHLFNIITILLLLIIVACNWSDASKGQVLEVARIIKSFSIYGFFLAFWAGWHQRLFANTAYFTGLLLLYFLILQLLSNSMYGSMAQLAIICLFQFCFLALVLALATMFCQNRGISPISSITNNQYQ</sequence>
<gene>
    <name evidence="2" type="ORF">FSC09_15435</name>
</gene>
<geneLocation type="plasmid" evidence="3">
    <name>pb18-1</name>
</geneLocation>
<keyword evidence="2" id="KW-0614">Plasmid</keyword>
<dbReference type="RefSeq" id="WP_163146443.1">
    <property type="nucleotide sequence ID" value="NZ_CP044456.1"/>
</dbReference>
<keyword evidence="1" id="KW-0472">Membrane</keyword>
<name>A0A6C0Y6Q9_9GAMM</name>
<feature type="transmembrane region" description="Helical" evidence="1">
    <location>
        <begin position="45"/>
        <end position="65"/>
    </location>
</feature>
<proteinExistence type="predicted"/>
<protein>
    <submittedName>
        <fullName evidence="2">Uncharacterized protein</fullName>
    </submittedName>
</protein>
<evidence type="ECO:0000256" key="1">
    <source>
        <dbReference type="SAM" id="Phobius"/>
    </source>
</evidence>
<feature type="transmembrane region" description="Helical" evidence="1">
    <location>
        <begin position="77"/>
        <end position="95"/>
    </location>
</feature>
<dbReference type="Proteomes" id="UP000503440">
    <property type="component" value="Plasmid pB18-1"/>
</dbReference>
<keyword evidence="1" id="KW-0812">Transmembrane</keyword>